<feature type="domain" description="PTM/DIR17-like Tudor" evidence="2">
    <location>
        <begin position="65"/>
        <end position="112"/>
    </location>
</feature>
<gene>
    <name evidence="3" type="ORF">J5N97_006070</name>
</gene>
<evidence type="ECO:0000313" key="3">
    <source>
        <dbReference type="EMBL" id="KAJ0987714.1"/>
    </source>
</evidence>
<reference evidence="3" key="1">
    <citation type="submission" date="2021-03" db="EMBL/GenBank/DDBJ databases">
        <authorList>
            <person name="Li Z."/>
            <person name="Yang C."/>
        </authorList>
    </citation>
    <scope>NUCLEOTIDE SEQUENCE</scope>
    <source>
        <strain evidence="3">Dzin_1.0</strain>
        <tissue evidence="3">Leaf</tissue>
    </source>
</reference>
<dbReference type="EMBL" id="JAGGNH010000001">
    <property type="protein sequence ID" value="KAJ0987714.1"/>
    <property type="molecule type" value="Genomic_DNA"/>
</dbReference>
<dbReference type="Gene3D" id="2.30.30.140">
    <property type="match status" value="1"/>
</dbReference>
<dbReference type="PANTHER" id="PTHR37384:SF1">
    <property type="entry name" value="OS01G0835600 PROTEIN"/>
    <property type="match status" value="1"/>
</dbReference>
<dbReference type="Pfam" id="PF21743">
    <property type="entry name" value="PTM_DIR17_Tudor"/>
    <property type="match status" value="1"/>
</dbReference>
<organism evidence="3 4">
    <name type="scientific">Dioscorea zingiberensis</name>
    <dbReference type="NCBI Taxonomy" id="325984"/>
    <lineage>
        <taxon>Eukaryota</taxon>
        <taxon>Viridiplantae</taxon>
        <taxon>Streptophyta</taxon>
        <taxon>Embryophyta</taxon>
        <taxon>Tracheophyta</taxon>
        <taxon>Spermatophyta</taxon>
        <taxon>Magnoliopsida</taxon>
        <taxon>Liliopsida</taxon>
        <taxon>Dioscoreales</taxon>
        <taxon>Dioscoreaceae</taxon>
        <taxon>Dioscorea</taxon>
    </lineage>
</organism>
<dbReference type="Proteomes" id="UP001085076">
    <property type="component" value="Miscellaneous, Linkage group lg01"/>
</dbReference>
<evidence type="ECO:0000313" key="4">
    <source>
        <dbReference type="Proteomes" id="UP001085076"/>
    </source>
</evidence>
<reference evidence="3" key="2">
    <citation type="journal article" date="2022" name="Hortic Res">
        <title>The genome of Dioscorea zingiberensis sheds light on the biosynthesis, origin and evolution of the medicinally important diosgenin saponins.</title>
        <authorList>
            <person name="Li Y."/>
            <person name="Tan C."/>
            <person name="Li Z."/>
            <person name="Guo J."/>
            <person name="Li S."/>
            <person name="Chen X."/>
            <person name="Wang C."/>
            <person name="Dai X."/>
            <person name="Yang H."/>
            <person name="Song W."/>
            <person name="Hou L."/>
            <person name="Xu J."/>
            <person name="Tong Z."/>
            <person name="Xu A."/>
            <person name="Yuan X."/>
            <person name="Wang W."/>
            <person name="Yang Q."/>
            <person name="Chen L."/>
            <person name="Sun Z."/>
            <person name="Wang K."/>
            <person name="Pan B."/>
            <person name="Chen J."/>
            <person name="Bao Y."/>
            <person name="Liu F."/>
            <person name="Qi X."/>
            <person name="Gang D.R."/>
            <person name="Wen J."/>
            <person name="Li J."/>
        </authorList>
    </citation>
    <scope>NUCLEOTIDE SEQUENCE</scope>
    <source>
        <strain evidence="3">Dzin_1.0</strain>
    </source>
</reference>
<dbReference type="CDD" id="cd20401">
    <property type="entry name" value="Tudor_AtPTM-like"/>
    <property type="match status" value="1"/>
</dbReference>
<keyword evidence="4" id="KW-1185">Reference proteome</keyword>
<name>A0A9D5DAW4_9LILI</name>
<comment type="caution">
    <text evidence="3">The sequence shown here is derived from an EMBL/GenBank/DDBJ whole genome shotgun (WGS) entry which is preliminary data.</text>
</comment>
<dbReference type="AlphaFoldDB" id="A0A9D5DAW4"/>
<evidence type="ECO:0000259" key="2">
    <source>
        <dbReference type="Pfam" id="PF21743"/>
    </source>
</evidence>
<protein>
    <recommendedName>
        <fullName evidence="2">PTM/DIR17-like Tudor domain-containing protein</fullName>
    </recommendedName>
</protein>
<evidence type="ECO:0000256" key="1">
    <source>
        <dbReference type="SAM" id="MobiDB-lite"/>
    </source>
</evidence>
<dbReference type="PANTHER" id="PTHR37384">
    <property type="entry name" value="OS01G0835600 PROTEIN"/>
    <property type="match status" value="1"/>
</dbReference>
<accession>A0A9D5DAW4</accession>
<proteinExistence type="predicted"/>
<sequence length="204" mass="23126">MKEKIGNGEASGSMPAAVYAVIGEPAIVINGVPNVSSVTSGKTHFDAQRDMESEIDPLFGGWLVGRKVRKLFGNQYYSGDVVKYDAEFNWYRVVYEDGDCEDLEWHELEEILAPLDISIPLTTLALQRSRSYDTSVSWSDEKTSKSKRSLGFQKTLHFLQEPQPCELKGKDIVELNVMDENTQERTIKSKRRSDTKDFLEHEQA</sequence>
<dbReference type="InterPro" id="IPR047365">
    <property type="entry name" value="Tudor_AtPTM-like"/>
</dbReference>
<feature type="region of interest" description="Disordered" evidence="1">
    <location>
        <begin position="183"/>
        <end position="204"/>
    </location>
</feature>
<dbReference type="OrthoDB" id="168165at2759"/>